<comment type="caution">
    <text evidence="1">The sequence shown here is derived from an EMBL/GenBank/DDBJ whole genome shotgun (WGS) entry which is preliminary data.</text>
</comment>
<proteinExistence type="predicted"/>
<gene>
    <name evidence="1" type="ORF">Agub_g14082</name>
</gene>
<keyword evidence="2" id="KW-1185">Reference proteome</keyword>
<evidence type="ECO:0000313" key="1">
    <source>
        <dbReference type="EMBL" id="GFR51650.1"/>
    </source>
</evidence>
<name>A0AAD3HT54_9CHLO</name>
<evidence type="ECO:0000313" key="2">
    <source>
        <dbReference type="Proteomes" id="UP001054857"/>
    </source>
</evidence>
<protein>
    <submittedName>
        <fullName evidence="1">Uncharacterized protein</fullName>
    </submittedName>
</protein>
<reference evidence="1 2" key="1">
    <citation type="journal article" date="2021" name="Sci. Rep.">
        <title>Genome sequencing of the multicellular alga Astrephomene provides insights into convergent evolution of germ-soma differentiation.</title>
        <authorList>
            <person name="Yamashita S."/>
            <person name="Yamamoto K."/>
            <person name="Matsuzaki R."/>
            <person name="Suzuki S."/>
            <person name="Yamaguchi H."/>
            <person name="Hirooka S."/>
            <person name="Minakuchi Y."/>
            <person name="Miyagishima S."/>
            <person name="Kawachi M."/>
            <person name="Toyoda A."/>
            <person name="Nozaki H."/>
        </authorList>
    </citation>
    <scope>NUCLEOTIDE SEQUENCE [LARGE SCALE GENOMIC DNA]</scope>
    <source>
        <strain evidence="1 2">NIES-4017</strain>
    </source>
</reference>
<dbReference type="EMBL" id="BMAR01000053">
    <property type="protein sequence ID" value="GFR51650.1"/>
    <property type="molecule type" value="Genomic_DNA"/>
</dbReference>
<dbReference type="Proteomes" id="UP001054857">
    <property type="component" value="Unassembled WGS sequence"/>
</dbReference>
<dbReference type="AlphaFoldDB" id="A0AAD3HT54"/>
<sequence>NLLCVFFPHSLPKPGLKVVASRVQSRDHISALLGQAPVGKQVSSQLNMAFLLDYFAYQWEKQNNDADSYKEWSEFLDVAEKDRRRDRIIAWRERVMYDDYAVNAEEPIVYKRTAGFVWREVDHTGTHKNRNHTYMYNLKSFGHKMYSRRDTAELTAAEKAVAERVRKGELGGLSPLA</sequence>
<feature type="non-terminal residue" evidence="1">
    <location>
        <position position="177"/>
    </location>
</feature>
<accession>A0AAD3HT54</accession>
<organism evidence="1 2">
    <name type="scientific">Astrephomene gubernaculifera</name>
    <dbReference type="NCBI Taxonomy" id="47775"/>
    <lineage>
        <taxon>Eukaryota</taxon>
        <taxon>Viridiplantae</taxon>
        <taxon>Chlorophyta</taxon>
        <taxon>core chlorophytes</taxon>
        <taxon>Chlorophyceae</taxon>
        <taxon>CS clade</taxon>
        <taxon>Chlamydomonadales</taxon>
        <taxon>Astrephomenaceae</taxon>
        <taxon>Astrephomene</taxon>
    </lineage>
</organism>